<evidence type="ECO:0000256" key="1">
    <source>
        <dbReference type="ARBA" id="ARBA00006594"/>
    </source>
</evidence>
<dbReference type="KEGG" id="cyn:Cyan7425_3837"/>
<dbReference type="PANTHER" id="PTHR30481">
    <property type="entry name" value="DNA ADENINE METHYLASE"/>
    <property type="match status" value="1"/>
</dbReference>
<evidence type="ECO:0000256" key="6">
    <source>
        <dbReference type="ARBA" id="ARBA00047942"/>
    </source>
</evidence>
<evidence type="ECO:0000256" key="8">
    <source>
        <dbReference type="RuleBase" id="RU361257"/>
    </source>
</evidence>
<dbReference type="InterPro" id="IPR002052">
    <property type="entry name" value="DNA_methylase_N6_adenine_CS"/>
</dbReference>
<evidence type="ECO:0000256" key="5">
    <source>
        <dbReference type="ARBA" id="ARBA00022691"/>
    </source>
</evidence>
<dbReference type="Pfam" id="PF02086">
    <property type="entry name" value="MethyltransfD12"/>
    <property type="match status" value="1"/>
</dbReference>
<dbReference type="NCBIfam" id="TIGR00571">
    <property type="entry name" value="dam"/>
    <property type="match status" value="1"/>
</dbReference>
<dbReference type="HOGENOM" id="CLU_063430_0_0_3"/>
<dbReference type="InterPro" id="IPR012327">
    <property type="entry name" value="MeTrfase_D12"/>
</dbReference>
<sequence>MPFESSTPARPIVPPRPFLKWAGGKGQLIQQYLPHFPQQFTTYYEPFLGGGAVFFHLQPRPALLIDINPELVNTYRCVRDRPQELIALLQHHQQQHGKDYYYKIRASRPESETEKAARLIYLNKTCYNGLYRENSKGHFNVPMGNYRNPGICNPNLLHSASQALQGIKLEVNRFERVLDYAHNPSDFVYFDPPYHPLSSTSSFTAYSRYSFSSDDQIRVRDTFKQLADRGVQVMLSNSDCEFIRDLYASFKIHPIQATRAINSKVDKRGRIQEIVVTSY</sequence>
<evidence type="ECO:0000256" key="3">
    <source>
        <dbReference type="ARBA" id="ARBA00022603"/>
    </source>
</evidence>
<dbReference type="STRING" id="395961.Cyan7425_3837"/>
<protein>
    <recommendedName>
        <fullName evidence="2 8">Site-specific DNA-methyltransferase (adenine-specific)</fullName>
        <ecNumber evidence="2 8">2.1.1.72</ecNumber>
    </recommendedName>
</protein>
<evidence type="ECO:0000256" key="4">
    <source>
        <dbReference type="ARBA" id="ARBA00022679"/>
    </source>
</evidence>
<keyword evidence="3 8" id="KW-0489">Methyltransferase</keyword>
<dbReference type="REBASE" id="19889">
    <property type="entry name" value="M.Csp7425DamP"/>
</dbReference>
<comment type="similarity">
    <text evidence="1 8">Belongs to the N(4)/N(6)-methyltransferase family.</text>
</comment>
<dbReference type="Gene3D" id="1.10.1020.10">
    <property type="entry name" value="Adenine-specific Methyltransferase, Domain 2"/>
    <property type="match status" value="1"/>
</dbReference>
<dbReference type="EC" id="2.1.1.72" evidence="2 8"/>
<dbReference type="GO" id="GO:0032259">
    <property type="term" value="P:methylation"/>
    <property type="evidence" value="ECO:0007669"/>
    <property type="project" value="UniProtKB-KW"/>
</dbReference>
<dbReference type="GO" id="GO:0009007">
    <property type="term" value="F:site-specific DNA-methyltransferase (adenine-specific) activity"/>
    <property type="evidence" value="ECO:0007669"/>
    <property type="project" value="UniProtKB-UniRule"/>
</dbReference>
<feature type="binding site" evidence="7">
    <location>
        <position position="191"/>
    </location>
    <ligand>
        <name>S-adenosyl-L-methionine</name>
        <dbReference type="ChEBI" id="CHEBI:59789"/>
    </ligand>
</feature>
<dbReference type="OrthoDB" id="9805629at2"/>
<dbReference type="GO" id="GO:0006298">
    <property type="term" value="P:mismatch repair"/>
    <property type="evidence" value="ECO:0007669"/>
    <property type="project" value="TreeGrafter"/>
</dbReference>
<dbReference type="eggNOG" id="COG0338">
    <property type="taxonomic scope" value="Bacteria"/>
</dbReference>
<dbReference type="PRINTS" id="PR00505">
    <property type="entry name" value="D12N6MTFRASE"/>
</dbReference>
<evidence type="ECO:0000313" key="9">
    <source>
        <dbReference type="EMBL" id="ACL46155.1"/>
    </source>
</evidence>
<dbReference type="SUPFAM" id="SSF53335">
    <property type="entry name" value="S-adenosyl-L-methionine-dependent methyltransferases"/>
    <property type="match status" value="1"/>
</dbReference>
<dbReference type="GO" id="GO:1904047">
    <property type="term" value="F:S-adenosyl-L-methionine binding"/>
    <property type="evidence" value="ECO:0007669"/>
    <property type="project" value="TreeGrafter"/>
</dbReference>
<organism evidence="9">
    <name type="scientific">Cyanothece sp. (strain PCC 7425 / ATCC 29141)</name>
    <dbReference type="NCBI Taxonomy" id="395961"/>
    <lineage>
        <taxon>Bacteria</taxon>
        <taxon>Bacillati</taxon>
        <taxon>Cyanobacteriota</taxon>
        <taxon>Cyanophyceae</taxon>
        <taxon>Gomontiellales</taxon>
        <taxon>Cyanothecaceae</taxon>
        <taxon>Cyanothece</taxon>
    </lineage>
</organism>
<feature type="binding site" evidence="7">
    <location>
        <position position="66"/>
    </location>
    <ligand>
        <name>S-adenosyl-L-methionine</name>
        <dbReference type="ChEBI" id="CHEBI:59789"/>
    </ligand>
</feature>
<dbReference type="GO" id="GO:0009307">
    <property type="term" value="P:DNA restriction-modification system"/>
    <property type="evidence" value="ECO:0007669"/>
    <property type="project" value="InterPro"/>
</dbReference>
<reference evidence="9" key="1">
    <citation type="submission" date="2009-01" db="EMBL/GenBank/DDBJ databases">
        <title>Complete sequence of chromosome Cyanothece sp. PCC 7425.</title>
        <authorList>
            <consortium name="US DOE Joint Genome Institute"/>
            <person name="Lucas S."/>
            <person name="Copeland A."/>
            <person name="Lapidus A."/>
            <person name="Glavina del Rio T."/>
            <person name="Dalin E."/>
            <person name="Tice H."/>
            <person name="Bruce D."/>
            <person name="Goodwin L."/>
            <person name="Pitluck S."/>
            <person name="Sims D."/>
            <person name="Meineke L."/>
            <person name="Brettin T."/>
            <person name="Detter J.C."/>
            <person name="Han C."/>
            <person name="Larimer F."/>
            <person name="Land M."/>
            <person name="Hauser L."/>
            <person name="Kyrpides N."/>
            <person name="Ovchinnikova G."/>
            <person name="Liberton M."/>
            <person name="Stoeckel J."/>
            <person name="Banerjee A."/>
            <person name="Singh A."/>
            <person name="Page L."/>
            <person name="Sato H."/>
            <person name="Zhao L."/>
            <person name="Sherman L."/>
            <person name="Pakrasi H."/>
            <person name="Richardson P."/>
        </authorList>
    </citation>
    <scope>NUCLEOTIDE SEQUENCE</scope>
    <source>
        <strain evidence="9">PCC 7425</strain>
    </source>
</reference>
<feature type="binding site" evidence="7">
    <location>
        <position position="25"/>
    </location>
    <ligand>
        <name>S-adenosyl-L-methionine</name>
        <dbReference type="ChEBI" id="CHEBI:59789"/>
    </ligand>
</feature>
<dbReference type="EMBL" id="CP001344">
    <property type="protein sequence ID" value="ACL46155.1"/>
    <property type="molecule type" value="Genomic_DNA"/>
</dbReference>
<dbReference type="GO" id="GO:0043565">
    <property type="term" value="F:sequence-specific DNA binding"/>
    <property type="evidence" value="ECO:0007669"/>
    <property type="project" value="TreeGrafter"/>
</dbReference>
<evidence type="ECO:0000256" key="2">
    <source>
        <dbReference type="ARBA" id="ARBA00011900"/>
    </source>
</evidence>
<dbReference type="PROSITE" id="PS00092">
    <property type="entry name" value="N6_MTASE"/>
    <property type="match status" value="1"/>
</dbReference>
<keyword evidence="5 8" id="KW-0949">S-adenosyl-L-methionine</keyword>
<comment type="catalytic activity">
    <reaction evidence="6 8">
        <text>a 2'-deoxyadenosine in DNA + S-adenosyl-L-methionine = an N(6)-methyl-2'-deoxyadenosine in DNA + S-adenosyl-L-homocysteine + H(+)</text>
        <dbReference type="Rhea" id="RHEA:15197"/>
        <dbReference type="Rhea" id="RHEA-COMP:12418"/>
        <dbReference type="Rhea" id="RHEA-COMP:12419"/>
        <dbReference type="ChEBI" id="CHEBI:15378"/>
        <dbReference type="ChEBI" id="CHEBI:57856"/>
        <dbReference type="ChEBI" id="CHEBI:59789"/>
        <dbReference type="ChEBI" id="CHEBI:90615"/>
        <dbReference type="ChEBI" id="CHEBI:90616"/>
        <dbReference type="EC" id="2.1.1.72"/>
    </reaction>
</comment>
<keyword evidence="4 8" id="KW-0808">Transferase</keyword>
<dbReference type="InterPro" id="IPR029063">
    <property type="entry name" value="SAM-dependent_MTases_sf"/>
</dbReference>
<proteinExistence type="inferred from homology"/>
<dbReference type="InterPro" id="IPR023095">
    <property type="entry name" value="Ade_MeTrfase_dom_2"/>
</dbReference>
<name>B8HTS4_CYAP4</name>
<dbReference type="Gene3D" id="3.40.50.150">
    <property type="entry name" value="Vaccinia Virus protein VP39"/>
    <property type="match status" value="1"/>
</dbReference>
<dbReference type="InterPro" id="IPR012263">
    <property type="entry name" value="M_m6A_EcoRV"/>
</dbReference>
<gene>
    <name evidence="9" type="ordered locus">Cyan7425_3837</name>
</gene>
<accession>B8HTS4</accession>
<dbReference type="PANTHER" id="PTHR30481:SF3">
    <property type="entry name" value="DNA ADENINE METHYLASE"/>
    <property type="match status" value="1"/>
</dbReference>
<dbReference type="PIRSF" id="PIRSF000398">
    <property type="entry name" value="M_m6A_EcoRV"/>
    <property type="match status" value="1"/>
</dbReference>
<dbReference type="AlphaFoldDB" id="B8HTS4"/>
<feature type="binding site" evidence="7">
    <location>
        <position position="21"/>
    </location>
    <ligand>
        <name>S-adenosyl-L-methionine</name>
        <dbReference type="ChEBI" id="CHEBI:59789"/>
    </ligand>
</feature>
<evidence type="ECO:0000256" key="7">
    <source>
        <dbReference type="PIRSR" id="PIRSR000398-1"/>
    </source>
</evidence>